<gene>
    <name evidence="2" type="ORF">CKAH01_04859</name>
</gene>
<feature type="region of interest" description="Disordered" evidence="1">
    <location>
        <begin position="65"/>
        <end position="86"/>
    </location>
</feature>
<dbReference type="AlphaFoldDB" id="A0AAD9YFQ2"/>
<dbReference type="EMBL" id="VYYT01000135">
    <property type="protein sequence ID" value="KAK2764694.1"/>
    <property type="molecule type" value="Genomic_DNA"/>
</dbReference>
<feature type="region of interest" description="Disordered" evidence="1">
    <location>
        <begin position="28"/>
        <end position="47"/>
    </location>
</feature>
<dbReference type="Proteomes" id="UP001281614">
    <property type="component" value="Unassembled WGS sequence"/>
</dbReference>
<evidence type="ECO:0000256" key="1">
    <source>
        <dbReference type="SAM" id="MobiDB-lite"/>
    </source>
</evidence>
<keyword evidence="3" id="KW-1185">Reference proteome</keyword>
<reference evidence="2" key="1">
    <citation type="submission" date="2023-02" db="EMBL/GenBank/DDBJ databases">
        <title>Colletotrichum kahawae CIFC_Que2 genome sequencing and assembly.</title>
        <authorList>
            <person name="Baroncelli R."/>
        </authorList>
    </citation>
    <scope>NUCLEOTIDE SEQUENCE</scope>
    <source>
        <strain evidence="2">CIFC_Que2</strain>
    </source>
</reference>
<comment type="caution">
    <text evidence="2">The sequence shown here is derived from an EMBL/GenBank/DDBJ whole genome shotgun (WGS) entry which is preliminary data.</text>
</comment>
<protein>
    <submittedName>
        <fullName evidence="2">Uncharacterized protein</fullName>
    </submittedName>
</protein>
<sequence length="120" mass="13216">MAEHDLYKALNRSYKHNTATTLITSTTKTSIPADGDSTTLFEPDGPVVPTTTVSDFTLPSNKAYPWGGNGPLFRRPNTTAPDSEEVSVRQPGGWWLRWKRHFDRSRSGAKEGEAGGTYDS</sequence>
<evidence type="ECO:0000313" key="3">
    <source>
        <dbReference type="Proteomes" id="UP001281614"/>
    </source>
</evidence>
<evidence type="ECO:0000313" key="2">
    <source>
        <dbReference type="EMBL" id="KAK2764694.1"/>
    </source>
</evidence>
<accession>A0AAD9YFQ2</accession>
<name>A0AAD9YFQ2_COLKA</name>
<organism evidence="2 3">
    <name type="scientific">Colletotrichum kahawae</name>
    <name type="common">Coffee berry disease fungus</name>
    <dbReference type="NCBI Taxonomy" id="34407"/>
    <lineage>
        <taxon>Eukaryota</taxon>
        <taxon>Fungi</taxon>
        <taxon>Dikarya</taxon>
        <taxon>Ascomycota</taxon>
        <taxon>Pezizomycotina</taxon>
        <taxon>Sordariomycetes</taxon>
        <taxon>Hypocreomycetidae</taxon>
        <taxon>Glomerellales</taxon>
        <taxon>Glomerellaceae</taxon>
        <taxon>Colletotrichum</taxon>
        <taxon>Colletotrichum gloeosporioides species complex</taxon>
    </lineage>
</organism>
<proteinExistence type="predicted"/>